<comment type="caution">
    <text evidence="1">The sequence shown here is derived from an EMBL/GenBank/DDBJ whole genome shotgun (WGS) entry which is preliminary data.</text>
</comment>
<evidence type="ECO:0000313" key="1">
    <source>
        <dbReference type="EMBL" id="GMA94125.1"/>
    </source>
</evidence>
<organism evidence="1 2">
    <name type="scientific">Pseudolysinimonas kribbensis</name>
    <dbReference type="NCBI Taxonomy" id="433641"/>
    <lineage>
        <taxon>Bacteria</taxon>
        <taxon>Bacillati</taxon>
        <taxon>Actinomycetota</taxon>
        <taxon>Actinomycetes</taxon>
        <taxon>Micrococcales</taxon>
        <taxon>Microbacteriaceae</taxon>
        <taxon>Pseudolysinimonas</taxon>
    </lineage>
</organism>
<keyword evidence="2" id="KW-1185">Reference proteome</keyword>
<dbReference type="Proteomes" id="UP001157034">
    <property type="component" value="Unassembled WGS sequence"/>
</dbReference>
<sequence length="93" mass="10381">MHGTGTVSRILPDDTAGSRHERFILTLPDGLTILVAYDIDIAPRLNGLRVGDAVAFLGQYEWNAEGGTVHWTHHDPSGRHETGWLEWNDRTYG</sequence>
<dbReference type="Pfam" id="PF11948">
    <property type="entry name" value="DUF3465"/>
    <property type="match status" value="1"/>
</dbReference>
<reference evidence="2" key="1">
    <citation type="journal article" date="2019" name="Int. J. Syst. Evol. Microbiol.">
        <title>The Global Catalogue of Microorganisms (GCM) 10K type strain sequencing project: providing services to taxonomists for standard genome sequencing and annotation.</title>
        <authorList>
            <consortium name="The Broad Institute Genomics Platform"/>
            <consortium name="The Broad Institute Genome Sequencing Center for Infectious Disease"/>
            <person name="Wu L."/>
            <person name="Ma J."/>
        </authorList>
    </citation>
    <scope>NUCLEOTIDE SEQUENCE [LARGE SCALE GENOMIC DNA]</scope>
    <source>
        <strain evidence="2">NBRC 108894</strain>
    </source>
</reference>
<dbReference type="EMBL" id="BSVB01000001">
    <property type="protein sequence ID" value="GMA94125.1"/>
    <property type="molecule type" value="Genomic_DNA"/>
</dbReference>
<evidence type="ECO:0008006" key="3">
    <source>
        <dbReference type="Google" id="ProtNLM"/>
    </source>
</evidence>
<proteinExistence type="predicted"/>
<accession>A0ABQ6K0K4</accession>
<evidence type="ECO:0000313" key="2">
    <source>
        <dbReference type="Proteomes" id="UP001157034"/>
    </source>
</evidence>
<protein>
    <recommendedName>
        <fullName evidence="3">DUF3465 domain-containing protein</fullName>
    </recommendedName>
</protein>
<gene>
    <name evidence="1" type="ORF">GCM10025881_09490</name>
</gene>
<name>A0ABQ6K0K4_9MICO</name>
<dbReference type="InterPro" id="IPR021856">
    <property type="entry name" value="DUF3465"/>
</dbReference>